<dbReference type="Pfam" id="PF13547">
    <property type="entry name" value="GTA_TIM"/>
    <property type="match status" value="1"/>
</dbReference>
<dbReference type="Gene3D" id="3.20.20.80">
    <property type="entry name" value="Glycosidases"/>
    <property type="match status" value="1"/>
</dbReference>
<reference evidence="4 5" key="1">
    <citation type="submission" date="2018-10" db="EMBL/GenBank/DDBJ databases">
        <title>Genomic Encyclopedia of Type Strains, Phase IV (KMG-IV): sequencing the most valuable type-strain genomes for metagenomic binning, comparative biology and taxonomic classification.</title>
        <authorList>
            <person name="Goeker M."/>
        </authorList>
    </citation>
    <scope>NUCLEOTIDE SEQUENCE [LARGE SCALE GENOMIC DNA]</scope>
    <source>
        <strain evidence="4 5">DSM 22008</strain>
    </source>
</reference>
<accession>A0A420WJ15</accession>
<dbReference type="CDD" id="cd19607">
    <property type="entry name" value="GTA_TIM-barrel-like"/>
    <property type="match status" value="1"/>
</dbReference>
<evidence type="ECO:0000313" key="4">
    <source>
        <dbReference type="EMBL" id="RKQ70915.1"/>
    </source>
</evidence>
<evidence type="ECO:0000259" key="1">
    <source>
        <dbReference type="Pfam" id="PF13547"/>
    </source>
</evidence>
<evidence type="ECO:0000259" key="2">
    <source>
        <dbReference type="Pfam" id="PF13550"/>
    </source>
</evidence>
<dbReference type="InterPro" id="IPR032876">
    <property type="entry name" value="J_dom"/>
</dbReference>
<dbReference type="EMBL" id="RBII01000001">
    <property type="protein sequence ID" value="RKQ70915.1"/>
    <property type="molecule type" value="Genomic_DNA"/>
</dbReference>
<dbReference type="Pfam" id="PF13550">
    <property type="entry name" value="Phage-tail_3"/>
    <property type="match status" value="1"/>
</dbReference>
<dbReference type="AlphaFoldDB" id="A0A420WJ15"/>
<sequence length="1220" mass="133954">MTTLAISAANFAASTVTQTATQFALSAANSAISNIFDNRTYEGPRLESFELQTSQDGAPMPKVYGRMRLAGQVIWASRLREIQTEEDVSTGKGGGPTQTQYRYYISFAIGLCEGEILGIDRLWANGSPLQEQGLTMRVYKGTEGQLPDPIIQAVEGNAVPAFRNTAYIVFEDFPLEGFGARLPQINAEVIRIPPSIDAKAPDKMEQLIKSVNLLPATGEFAYATDIVEETPEPGVSRPINMNNLSGQADIMLALDQLEDQLPNCQHVSIITAWFGTALACKDCEIHPGVERRDRILPYHSWTVAGETRGTAYLVSMDAEGRPNFGGTPSDESIKQTIIELKRRGYKVTLYPFLLMDIPSGTNPFPWRGRISGDEGASAVSQVATFFNRDKGFKNYILHYAQLAQNVGGVDAFVIGSEMRGLTTLRGPRINGVSTYPAVPHFVALAQDVKAVLGPSCAVTYAADWSEYFGHHPQDGSGDVNFHLDPLWASSAIDVIGIDGYFPLSDWRDGPHLDTDLAPDIYDKAYLQSQIEGGEGYDYFYDSDADRQAQNRTEVTDGTANKPWVFRYKDLRNWWSNTHYNRVNGVETGAPTRWQPQSKPICFLEIGCPAVRFGANQPNLFYDSKSGESARPHFSDGSRDDLMQRRYIEAFISYWDNPENNLLSSDYSGRMIQTDQMSVWAWDARPFPDFPARESVWADGEAWQSGHWISGRIGLVPIADIVRELAAQSGLMSIDTSQLNGVVQGFKIDRPMSARAALSTLSQIYSFSLAEQGGVVSFFSLGQGDVSAIPLSAITENIKGVVRHIHSDPAEALRDVRLHFIDAGADYQNGLASSQDRASETENILDIAAPLVLDRYFAGYLCDNLFERLEKQNEELHLSLSPRALEIEVGDRVTLPDIVGIWRIETIEESDVRKIIAVPDGAAPLSLVNGAIPETSTNIVWPSRPVPLALDLPAPYSGLGVGVVMHPFAPSRIVSGDSEVSTSQALHVGAVLSDIPAGPTAYFDRQATFEFELRGLTLSRHDEAAVLNGANRFAIETPMGWDIMQAASVTLIGVNRYRASILLRGVGSEGYSRDGVAAGARLVWLNAGVQVLDVSPELLGETIALTAEVAGRQSLPTNHIFKASHLRPLSPVHLRAVPNDTGLNISWIRRSREDADSWVGEIPLGEAEERYRLRLWSHNNLVQTTETTAPNYFTTVQGLTKIDVAQGSDAYGWGEITTIEF</sequence>
<gene>
    <name evidence="4" type="ORF">DES40_0219</name>
</gene>
<organism evidence="4 5">
    <name type="scientific">Litorimonas taeanensis</name>
    <dbReference type="NCBI Taxonomy" id="568099"/>
    <lineage>
        <taxon>Bacteria</taxon>
        <taxon>Pseudomonadati</taxon>
        <taxon>Pseudomonadota</taxon>
        <taxon>Alphaproteobacteria</taxon>
        <taxon>Maricaulales</taxon>
        <taxon>Robiginitomaculaceae</taxon>
    </lineage>
</organism>
<comment type="caution">
    <text evidence="4">The sequence shown here is derived from an EMBL/GenBank/DDBJ whole genome shotgun (WGS) entry which is preliminary data.</text>
</comment>
<dbReference type="InterPro" id="IPR025195">
    <property type="entry name" value="GTA_TIM_dom"/>
</dbReference>
<dbReference type="RefSeq" id="WP_121098731.1">
    <property type="nucleotide sequence ID" value="NZ_RBII01000001.1"/>
</dbReference>
<feature type="domain" description="Tip attachment protein J" evidence="2">
    <location>
        <begin position="748"/>
        <end position="907"/>
    </location>
</feature>
<keyword evidence="5" id="KW-1185">Reference proteome</keyword>
<dbReference type="Proteomes" id="UP000282211">
    <property type="component" value="Unassembled WGS sequence"/>
</dbReference>
<feature type="domain" description="Rcc01698-like C-terminal" evidence="3">
    <location>
        <begin position="987"/>
        <end position="1082"/>
    </location>
</feature>
<evidence type="ECO:0000259" key="3">
    <source>
        <dbReference type="Pfam" id="PF23666"/>
    </source>
</evidence>
<dbReference type="OrthoDB" id="8445115at2"/>
<protein>
    <submittedName>
        <fullName evidence="4">Putative tail protein</fullName>
    </submittedName>
</protein>
<name>A0A420WJ15_9PROT</name>
<dbReference type="InterPro" id="IPR056490">
    <property type="entry name" value="Rcc01698_C"/>
</dbReference>
<dbReference type="Pfam" id="PF23666">
    <property type="entry name" value="Rcc01698_C"/>
    <property type="match status" value="1"/>
</dbReference>
<feature type="domain" description="GTA TIM-barrel-like" evidence="1">
    <location>
        <begin position="392"/>
        <end position="690"/>
    </location>
</feature>
<dbReference type="InParanoid" id="A0A420WJ15"/>
<proteinExistence type="predicted"/>
<evidence type="ECO:0000313" key="5">
    <source>
        <dbReference type="Proteomes" id="UP000282211"/>
    </source>
</evidence>